<reference evidence="1 2" key="1">
    <citation type="journal article" date="2015" name="Genome Biol. Evol.">
        <title>Found and Lost: The Fates of Horizontally Acquired Genes in Arthropod-Symbiotic Spiroplasma.</title>
        <authorList>
            <person name="Lo W.S."/>
            <person name="Gasparich G.E."/>
            <person name="Kuo C.H."/>
        </authorList>
    </citation>
    <scope>NUCLEOTIDE SEQUENCE [LARGE SCALE GENOMIC DNA]</scope>
    <source>
        <strain evidence="2">TDA-040725-5</strain>
    </source>
</reference>
<evidence type="ECO:0000313" key="1">
    <source>
        <dbReference type="EMBL" id="AKM54227.1"/>
    </source>
</evidence>
<proteinExistence type="predicted"/>
<dbReference type="STRING" id="315358.SERIO_v1c06590"/>
<organism evidence="1 2">
    <name type="scientific">Spiroplasma eriocheiris</name>
    <dbReference type="NCBI Taxonomy" id="315358"/>
    <lineage>
        <taxon>Bacteria</taxon>
        <taxon>Bacillati</taxon>
        <taxon>Mycoplasmatota</taxon>
        <taxon>Mollicutes</taxon>
        <taxon>Entomoplasmatales</taxon>
        <taxon>Spiroplasmataceae</taxon>
        <taxon>Spiroplasma</taxon>
    </lineage>
</organism>
<dbReference type="EMBL" id="CP011856">
    <property type="protein sequence ID" value="AKM54227.1"/>
    <property type="molecule type" value="Genomic_DNA"/>
</dbReference>
<evidence type="ECO:0000313" key="2">
    <source>
        <dbReference type="Proteomes" id="UP000035661"/>
    </source>
</evidence>
<dbReference type="AlphaFoldDB" id="A0A0H3XMM0"/>
<dbReference type="Proteomes" id="UP000035661">
    <property type="component" value="Chromosome"/>
</dbReference>
<dbReference type="KEGG" id="seri:SERIO_v1c06590"/>
<reference evidence="2" key="2">
    <citation type="submission" date="2015-06" db="EMBL/GenBank/DDBJ databases">
        <title>Complete genome sequence of Spiroplasma eriocheiris TDA-040725-5 (DSM 21848).</title>
        <authorList>
            <person name="Lo W.-S."/>
            <person name="Kuo C.-H."/>
        </authorList>
    </citation>
    <scope>NUCLEOTIDE SEQUENCE [LARGE SCALE GENOMIC DNA]</scope>
    <source>
        <strain evidence="2">TDA-040725-5</strain>
    </source>
</reference>
<sequence>MKTSVVNLLEKISDFNQNQNQIENIKNNLIFTKIKLIKKELEITKKIDIKIKWINIFTQEFNLIFKNYDQILFKYGITSKNKNIEQVKLLYNEWTIQNKYENNAQQIQRYFQNKFIKINNKLNNYNHKITEYFVMLDRTQTQIDDEQFSTLPSISGLHLDNQEGNFNFLVRNINKLNKKIINWLEIENKVHKLKNNLLNKTLQHLITEIDYLTTMFEQIKFFGLLFAKTAPLKELKLLSN</sequence>
<dbReference type="PATRIC" id="fig|743698.3.peg.661"/>
<name>A0A0H3XMM0_9MOLU</name>
<gene>
    <name evidence="1" type="ORF">SERIO_v1c06590</name>
</gene>
<dbReference type="RefSeq" id="WP_047791456.1">
    <property type="nucleotide sequence ID" value="NZ_CP011856.1"/>
</dbReference>
<accession>A0A0H3XMM0</accession>
<keyword evidence="2" id="KW-1185">Reference proteome</keyword>
<protein>
    <submittedName>
        <fullName evidence="1">Uncharacterized protein</fullName>
    </submittedName>
</protein>